<sequence>MAGRLNQKYSSDGFTRSVGYSFATDSWPNRVIMCSNFAPTRSRICFITKLTISLINIPFFNTHCYFC</sequence>
<dbReference type="Gramene" id="rna8534">
    <property type="protein sequence ID" value="RHN72778.1"/>
    <property type="gene ID" value="gene8534"/>
</dbReference>
<dbReference type="Proteomes" id="UP000265566">
    <property type="component" value="Chromosome 2"/>
</dbReference>
<name>A0A396J8M6_MEDTR</name>
<comment type="caution">
    <text evidence="1">The sequence shown here is derived from an EMBL/GenBank/DDBJ whole genome shotgun (WGS) entry which is preliminary data.</text>
</comment>
<evidence type="ECO:0000313" key="1">
    <source>
        <dbReference type="EMBL" id="RHN72778.1"/>
    </source>
</evidence>
<organism evidence="1">
    <name type="scientific">Medicago truncatula</name>
    <name type="common">Barrel medic</name>
    <name type="synonym">Medicago tribuloides</name>
    <dbReference type="NCBI Taxonomy" id="3880"/>
    <lineage>
        <taxon>Eukaryota</taxon>
        <taxon>Viridiplantae</taxon>
        <taxon>Streptophyta</taxon>
        <taxon>Embryophyta</taxon>
        <taxon>Tracheophyta</taxon>
        <taxon>Spermatophyta</taxon>
        <taxon>Magnoliopsida</taxon>
        <taxon>eudicotyledons</taxon>
        <taxon>Gunneridae</taxon>
        <taxon>Pentapetalae</taxon>
        <taxon>rosids</taxon>
        <taxon>fabids</taxon>
        <taxon>Fabales</taxon>
        <taxon>Fabaceae</taxon>
        <taxon>Papilionoideae</taxon>
        <taxon>50 kb inversion clade</taxon>
        <taxon>NPAAA clade</taxon>
        <taxon>Hologalegina</taxon>
        <taxon>IRL clade</taxon>
        <taxon>Trifolieae</taxon>
        <taxon>Medicago</taxon>
    </lineage>
</organism>
<accession>A0A396J8M6</accession>
<dbReference type="AlphaFoldDB" id="A0A396J8M6"/>
<proteinExistence type="predicted"/>
<protein>
    <submittedName>
        <fullName evidence="1">Uncharacterized protein</fullName>
    </submittedName>
</protein>
<reference evidence="1" key="1">
    <citation type="journal article" date="2018" name="Nat. Plants">
        <title>Whole-genome landscape of Medicago truncatula symbiotic genes.</title>
        <authorList>
            <person name="Pecrix Y."/>
            <person name="Gamas P."/>
            <person name="Carrere S."/>
        </authorList>
    </citation>
    <scope>NUCLEOTIDE SEQUENCE</scope>
    <source>
        <tissue evidence="1">Leaves</tissue>
    </source>
</reference>
<gene>
    <name evidence="1" type="ORF">MtrunA17_Chr2g0291451</name>
</gene>
<dbReference type="EMBL" id="PSQE01000002">
    <property type="protein sequence ID" value="RHN72778.1"/>
    <property type="molecule type" value="Genomic_DNA"/>
</dbReference>